<dbReference type="Pfam" id="PF04338">
    <property type="entry name" value="DUF481"/>
    <property type="match status" value="1"/>
</dbReference>
<evidence type="ECO:0000313" key="1">
    <source>
        <dbReference type="EMBL" id="PCG08863.1"/>
    </source>
</evidence>
<sequence>MLPALLILQTALPPAGAVIDVPVPPLDLGEVGVELDKVPPPEIPPEIRAMMDAAMQSGDESGLDTIVKYARFADPGSRDLTLRRATEWREARARARNQRVRQAGAFELWTGRVELGGFSSSGNSDVTGLTGIADLTREGLRWRHRVLAQADFQRTAGVTSRERYVFAYQPNYKLSDRGYIYGAAQFEADRFLGYDQRYSASVGAGYSLFRDAALTTDIELGPAFRQSNLTDNSQQSSLAVRGSLDLDWTILSGLVVTQDAAIYLERYNSTVRSVSAIEAKLLGPLSARLSYTVQYESQPVNGRVPTDRTSRASLVYTF</sequence>
<comment type="caution">
    <text evidence="1">The sequence shown here is derived from an EMBL/GenBank/DDBJ whole genome shotgun (WGS) entry which is preliminary data.</text>
</comment>
<reference evidence="1 2" key="1">
    <citation type="submission" date="2017-09" db="EMBL/GenBank/DDBJ databases">
        <title>Sphingomonas ginsenosidimutans KACC 14949, whole genome shotgun sequence.</title>
        <authorList>
            <person name="Feng G."/>
            <person name="Zhu H."/>
        </authorList>
    </citation>
    <scope>NUCLEOTIDE SEQUENCE [LARGE SCALE GENOMIC DNA]</scope>
    <source>
        <strain evidence="1 2">KACC 14949</strain>
    </source>
</reference>
<dbReference type="EMBL" id="NWVD01000004">
    <property type="protein sequence ID" value="PCG08863.1"/>
    <property type="molecule type" value="Genomic_DNA"/>
</dbReference>
<protein>
    <recommendedName>
        <fullName evidence="3">DUF481 domain-containing protein</fullName>
    </recommendedName>
</protein>
<proteinExistence type="predicted"/>
<dbReference type="AlphaFoldDB" id="A0A2A4HXY5"/>
<keyword evidence="2" id="KW-1185">Reference proteome</keyword>
<evidence type="ECO:0000313" key="2">
    <source>
        <dbReference type="Proteomes" id="UP000218784"/>
    </source>
</evidence>
<accession>A0A2A4HXY5</accession>
<organism evidence="1 2">
    <name type="scientific">Sphingomonas ginsenosidimutans</name>
    <dbReference type="NCBI Taxonomy" id="862134"/>
    <lineage>
        <taxon>Bacteria</taxon>
        <taxon>Pseudomonadati</taxon>
        <taxon>Pseudomonadota</taxon>
        <taxon>Alphaproteobacteria</taxon>
        <taxon>Sphingomonadales</taxon>
        <taxon>Sphingomonadaceae</taxon>
        <taxon>Sphingomonas</taxon>
    </lineage>
</organism>
<dbReference type="InterPro" id="IPR007433">
    <property type="entry name" value="DUF481"/>
</dbReference>
<gene>
    <name evidence="1" type="ORF">COA17_12140</name>
</gene>
<dbReference type="RefSeq" id="WP_096612707.1">
    <property type="nucleotide sequence ID" value="NZ_NWVD01000004.1"/>
</dbReference>
<evidence type="ECO:0008006" key="3">
    <source>
        <dbReference type="Google" id="ProtNLM"/>
    </source>
</evidence>
<dbReference type="Proteomes" id="UP000218784">
    <property type="component" value="Unassembled WGS sequence"/>
</dbReference>
<name>A0A2A4HXY5_9SPHN</name>